<dbReference type="EMBL" id="LR900085">
    <property type="protein sequence ID" value="CAD7244136.1"/>
    <property type="molecule type" value="Genomic_DNA"/>
</dbReference>
<name>A0A7R9A617_9CRUS</name>
<organism evidence="1">
    <name type="scientific">Darwinula stevensoni</name>
    <dbReference type="NCBI Taxonomy" id="69355"/>
    <lineage>
        <taxon>Eukaryota</taxon>
        <taxon>Metazoa</taxon>
        <taxon>Ecdysozoa</taxon>
        <taxon>Arthropoda</taxon>
        <taxon>Crustacea</taxon>
        <taxon>Oligostraca</taxon>
        <taxon>Ostracoda</taxon>
        <taxon>Podocopa</taxon>
        <taxon>Podocopida</taxon>
        <taxon>Darwinulocopina</taxon>
        <taxon>Darwinuloidea</taxon>
        <taxon>Darwinulidae</taxon>
        <taxon>Darwinula</taxon>
    </lineage>
</organism>
<evidence type="ECO:0000313" key="2">
    <source>
        <dbReference type="Proteomes" id="UP000677054"/>
    </source>
</evidence>
<sequence>MTKAQFEKWVEKWASRISKLTKTPRSTIYSIIRRNNELGSAADCQISGRPSVFQDEKLQKRVRQML</sequence>
<reference evidence="1" key="1">
    <citation type="submission" date="2020-11" db="EMBL/GenBank/DDBJ databases">
        <authorList>
            <person name="Tran Van P."/>
        </authorList>
    </citation>
    <scope>NUCLEOTIDE SEQUENCE</scope>
</reference>
<evidence type="ECO:0000313" key="1">
    <source>
        <dbReference type="EMBL" id="CAD7244136.1"/>
    </source>
</evidence>
<accession>A0A7R9A617</accession>
<gene>
    <name evidence="1" type="ORF">DSTB1V02_LOCUS4038</name>
</gene>
<keyword evidence="2" id="KW-1185">Reference proteome</keyword>
<dbReference type="EMBL" id="CAJPEV010000568">
    <property type="protein sequence ID" value="CAG0886540.1"/>
    <property type="molecule type" value="Genomic_DNA"/>
</dbReference>
<proteinExistence type="predicted"/>
<dbReference type="Proteomes" id="UP000677054">
    <property type="component" value="Unassembled WGS sequence"/>
</dbReference>
<protein>
    <submittedName>
        <fullName evidence="1">Uncharacterized protein</fullName>
    </submittedName>
</protein>
<dbReference type="AlphaFoldDB" id="A0A7R9A617"/>